<proteinExistence type="predicted"/>
<evidence type="ECO:0000313" key="10">
    <source>
        <dbReference type="Proteomes" id="UP001500665"/>
    </source>
</evidence>
<dbReference type="PROSITE" id="PS50893">
    <property type="entry name" value="ABC_TRANSPORTER_2"/>
    <property type="match status" value="1"/>
</dbReference>
<keyword evidence="2 6" id="KW-0812">Transmembrane</keyword>
<feature type="transmembrane region" description="Helical" evidence="6">
    <location>
        <begin position="146"/>
        <end position="165"/>
    </location>
</feature>
<comment type="subcellular location">
    <subcellularLocation>
        <location evidence="1">Cell membrane</location>
        <topology evidence="1">Multi-pass membrane protein</topology>
    </subcellularLocation>
</comment>
<dbReference type="SUPFAM" id="SSF52540">
    <property type="entry name" value="P-loop containing nucleoside triphosphate hydrolases"/>
    <property type="match status" value="1"/>
</dbReference>
<keyword evidence="4 6" id="KW-0472">Membrane</keyword>
<organism evidence="9 10">
    <name type="scientific">Actinocorallia libanotica</name>
    <dbReference type="NCBI Taxonomy" id="46162"/>
    <lineage>
        <taxon>Bacteria</taxon>
        <taxon>Bacillati</taxon>
        <taxon>Actinomycetota</taxon>
        <taxon>Actinomycetes</taxon>
        <taxon>Streptosporangiales</taxon>
        <taxon>Thermomonosporaceae</taxon>
        <taxon>Actinocorallia</taxon>
    </lineage>
</organism>
<evidence type="ECO:0000259" key="7">
    <source>
        <dbReference type="PROSITE" id="PS50893"/>
    </source>
</evidence>
<keyword evidence="10" id="KW-1185">Reference proteome</keyword>
<dbReference type="InterPro" id="IPR011527">
    <property type="entry name" value="ABC1_TM_dom"/>
</dbReference>
<feature type="region of interest" description="Disordered" evidence="5">
    <location>
        <begin position="550"/>
        <end position="587"/>
    </location>
</feature>
<evidence type="ECO:0000256" key="4">
    <source>
        <dbReference type="ARBA" id="ARBA00023136"/>
    </source>
</evidence>
<feature type="compositionally biased region" description="Basic and acidic residues" evidence="5">
    <location>
        <begin position="574"/>
        <end position="587"/>
    </location>
</feature>
<accession>A0ABN1RUN9</accession>
<feature type="transmembrane region" description="Helical" evidence="6">
    <location>
        <begin position="29"/>
        <end position="49"/>
    </location>
</feature>
<protein>
    <submittedName>
        <fullName evidence="9">ABC transporter ATP-binding protein</fullName>
    </submittedName>
</protein>
<dbReference type="Pfam" id="PF00664">
    <property type="entry name" value="ABC_membrane"/>
    <property type="match status" value="1"/>
</dbReference>
<evidence type="ECO:0000256" key="6">
    <source>
        <dbReference type="SAM" id="Phobius"/>
    </source>
</evidence>
<gene>
    <name evidence="9" type="ORF">GCM10009550_62020</name>
</gene>
<dbReference type="GO" id="GO:0005524">
    <property type="term" value="F:ATP binding"/>
    <property type="evidence" value="ECO:0007669"/>
    <property type="project" value="UniProtKB-KW"/>
</dbReference>
<evidence type="ECO:0000259" key="8">
    <source>
        <dbReference type="PROSITE" id="PS50929"/>
    </source>
</evidence>
<evidence type="ECO:0000256" key="3">
    <source>
        <dbReference type="ARBA" id="ARBA00022989"/>
    </source>
</evidence>
<dbReference type="InterPro" id="IPR027417">
    <property type="entry name" value="P-loop_NTPase"/>
</dbReference>
<evidence type="ECO:0000256" key="5">
    <source>
        <dbReference type="SAM" id="MobiDB-lite"/>
    </source>
</evidence>
<dbReference type="Proteomes" id="UP001500665">
    <property type="component" value="Unassembled WGS sequence"/>
</dbReference>
<evidence type="ECO:0000256" key="1">
    <source>
        <dbReference type="ARBA" id="ARBA00004651"/>
    </source>
</evidence>
<keyword evidence="9" id="KW-0067">ATP-binding</keyword>
<dbReference type="InterPro" id="IPR036640">
    <property type="entry name" value="ABC1_TM_sf"/>
</dbReference>
<reference evidence="9 10" key="1">
    <citation type="journal article" date="2019" name="Int. J. Syst. Evol. Microbiol.">
        <title>The Global Catalogue of Microorganisms (GCM) 10K type strain sequencing project: providing services to taxonomists for standard genome sequencing and annotation.</title>
        <authorList>
            <consortium name="The Broad Institute Genomics Platform"/>
            <consortium name="The Broad Institute Genome Sequencing Center for Infectious Disease"/>
            <person name="Wu L."/>
            <person name="Ma J."/>
        </authorList>
    </citation>
    <scope>NUCLEOTIDE SEQUENCE [LARGE SCALE GENOMIC DNA]</scope>
    <source>
        <strain evidence="9 10">JCM 10696</strain>
    </source>
</reference>
<dbReference type="Gene3D" id="1.20.1560.10">
    <property type="entry name" value="ABC transporter type 1, transmembrane domain"/>
    <property type="match status" value="1"/>
</dbReference>
<dbReference type="PROSITE" id="PS50929">
    <property type="entry name" value="ABC_TM1F"/>
    <property type="match status" value="1"/>
</dbReference>
<feature type="domain" description="ABC transmembrane type-1" evidence="8">
    <location>
        <begin position="35"/>
        <end position="314"/>
    </location>
</feature>
<dbReference type="InterPro" id="IPR039421">
    <property type="entry name" value="Type_1_exporter"/>
</dbReference>
<dbReference type="EMBL" id="BAAAHH010000033">
    <property type="protein sequence ID" value="GAA0964346.1"/>
    <property type="molecule type" value="Genomic_DNA"/>
</dbReference>
<dbReference type="Pfam" id="PF00005">
    <property type="entry name" value="ABC_tran"/>
    <property type="match status" value="1"/>
</dbReference>
<keyword evidence="9" id="KW-0547">Nucleotide-binding</keyword>
<sequence length="587" mass="61494">MRPLPVPDPGTPDHRGPWRFLGWSVRAQARSLVPAVALGVVGMVAQALMPAAIGKAIDLGLVGHDGSALLRWSLILLLLGLVQAAVGTPQHRLAVAVWLDAAYRVVQLVTRQSVRLGATLSRRLSTGEVVAVGVADVSKIGSAVEILTRACGAAVAVVTVTVVLLATTPLLGVVVLLGVPLIMALSAPLMRPVHRRRTRQRELESELTDQAADLVSGLRILRGLGGEEPFGRGFRARSQRLRRAGTHTAAAEATLKGAGALLPGLLVVAVTWLGARQLAAGAIGPGELVAAYGYTAFLVGPLWTLAELAETTIRGHVAARRIVHVLSLEPEQPGAGTREPDEAAVLADPGSGLHVMPGLLTAVVAGVRAGELADRLGGYTDDDVRYGGVPLAELAGLRRRILVARNEDRLFTGTLAAELSPGGAVPDEAVRAACAEDVVEATGLDGYVAEGGREFSGGQQQRLKLARALAADPEVLVLVEPTSAVDAHTEARIAERLAAHRAGRTTVVFTSSPLVLDRADRVVWIPDGRVAAEGGHRDLLDREPDYRAAVTRALPGGDPRAPEDRSGRSPLRSGRPDRGALATEPKE</sequence>
<dbReference type="PANTHER" id="PTHR43394">
    <property type="entry name" value="ATP-DEPENDENT PERMEASE MDL1, MITOCHONDRIAL"/>
    <property type="match status" value="1"/>
</dbReference>
<feature type="transmembrane region" description="Helical" evidence="6">
    <location>
        <begin position="171"/>
        <end position="190"/>
    </location>
</feature>
<dbReference type="PANTHER" id="PTHR43394:SF1">
    <property type="entry name" value="ATP-BINDING CASSETTE SUB-FAMILY B MEMBER 10, MITOCHONDRIAL"/>
    <property type="match status" value="1"/>
</dbReference>
<evidence type="ECO:0000256" key="2">
    <source>
        <dbReference type="ARBA" id="ARBA00022692"/>
    </source>
</evidence>
<dbReference type="Gene3D" id="3.40.50.300">
    <property type="entry name" value="P-loop containing nucleotide triphosphate hydrolases"/>
    <property type="match status" value="1"/>
</dbReference>
<comment type="caution">
    <text evidence="9">The sequence shown here is derived from an EMBL/GenBank/DDBJ whole genome shotgun (WGS) entry which is preliminary data.</text>
</comment>
<feature type="transmembrane region" description="Helical" evidence="6">
    <location>
        <begin position="69"/>
        <end position="86"/>
    </location>
</feature>
<feature type="domain" description="ABC transporter" evidence="7">
    <location>
        <begin position="323"/>
        <end position="552"/>
    </location>
</feature>
<dbReference type="SUPFAM" id="SSF90123">
    <property type="entry name" value="ABC transporter transmembrane region"/>
    <property type="match status" value="1"/>
</dbReference>
<dbReference type="InterPro" id="IPR003439">
    <property type="entry name" value="ABC_transporter-like_ATP-bd"/>
</dbReference>
<keyword evidence="3 6" id="KW-1133">Transmembrane helix</keyword>
<dbReference type="RefSeq" id="WP_344244780.1">
    <property type="nucleotide sequence ID" value="NZ_BAAAHH010000033.1"/>
</dbReference>
<dbReference type="PROSITE" id="PS00211">
    <property type="entry name" value="ABC_TRANSPORTER_1"/>
    <property type="match status" value="1"/>
</dbReference>
<evidence type="ECO:0000313" key="9">
    <source>
        <dbReference type="EMBL" id="GAA0964346.1"/>
    </source>
</evidence>
<dbReference type="InterPro" id="IPR017871">
    <property type="entry name" value="ABC_transporter-like_CS"/>
</dbReference>
<name>A0ABN1RUN9_9ACTN</name>